<keyword evidence="2" id="KW-0472">Membrane</keyword>
<evidence type="ECO:0000256" key="1">
    <source>
        <dbReference type="ARBA" id="ARBA00009067"/>
    </source>
</evidence>
<feature type="transmembrane region" description="Helical" evidence="2">
    <location>
        <begin position="157"/>
        <end position="180"/>
    </location>
</feature>
<proteinExistence type="inferred from homology"/>
<dbReference type="EC" id="3.4.-.-" evidence="4"/>
<evidence type="ECO:0000259" key="3">
    <source>
        <dbReference type="Pfam" id="PF02517"/>
    </source>
</evidence>
<dbReference type="Pfam" id="PF02517">
    <property type="entry name" value="Rce1-like"/>
    <property type="match status" value="1"/>
</dbReference>
<dbReference type="GO" id="GO:0004175">
    <property type="term" value="F:endopeptidase activity"/>
    <property type="evidence" value="ECO:0007669"/>
    <property type="project" value="UniProtKB-ARBA"/>
</dbReference>
<feature type="transmembrane region" description="Helical" evidence="2">
    <location>
        <begin position="130"/>
        <end position="151"/>
    </location>
</feature>
<dbReference type="AlphaFoldDB" id="A0AAW8TVM0"/>
<reference evidence="4" key="1">
    <citation type="submission" date="2023-03" db="EMBL/GenBank/DDBJ databases">
        <authorList>
            <person name="Shen W."/>
            <person name="Cai J."/>
        </authorList>
    </citation>
    <scope>NUCLEOTIDE SEQUENCE</scope>
    <source>
        <strain evidence="4">B226-2</strain>
    </source>
</reference>
<name>A0AAW8TVM0_9ENTE</name>
<evidence type="ECO:0000313" key="5">
    <source>
        <dbReference type="Proteomes" id="UP001256711"/>
    </source>
</evidence>
<evidence type="ECO:0000256" key="2">
    <source>
        <dbReference type="SAM" id="Phobius"/>
    </source>
</evidence>
<feature type="transmembrane region" description="Helical" evidence="2">
    <location>
        <begin position="34"/>
        <end position="52"/>
    </location>
</feature>
<feature type="transmembrane region" description="Helical" evidence="2">
    <location>
        <begin position="64"/>
        <end position="86"/>
    </location>
</feature>
<organism evidence="4 5">
    <name type="scientific">Enterococcus asini</name>
    <dbReference type="NCBI Taxonomy" id="57732"/>
    <lineage>
        <taxon>Bacteria</taxon>
        <taxon>Bacillati</taxon>
        <taxon>Bacillota</taxon>
        <taxon>Bacilli</taxon>
        <taxon>Lactobacillales</taxon>
        <taxon>Enterococcaceae</taxon>
        <taxon>Enterococcus</taxon>
    </lineage>
</organism>
<accession>A0AAW8TVM0</accession>
<dbReference type="GO" id="GO:0006508">
    <property type="term" value="P:proteolysis"/>
    <property type="evidence" value="ECO:0007669"/>
    <property type="project" value="UniProtKB-KW"/>
</dbReference>
<keyword evidence="2" id="KW-0812">Transmembrane</keyword>
<dbReference type="RefSeq" id="WP_303218737.1">
    <property type="nucleotide sequence ID" value="NZ_CAUGVL010000016.1"/>
</dbReference>
<keyword evidence="4" id="KW-0645">Protease</keyword>
<feature type="transmembrane region" description="Helical" evidence="2">
    <location>
        <begin position="12"/>
        <end position="28"/>
    </location>
</feature>
<keyword evidence="4" id="KW-0378">Hydrolase</keyword>
<dbReference type="InterPro" id="IPR003675">
    <property type="entry name" value="Rce1/LyrA-like_dom"/>
</dbReference>
<comment type="caution">
    <text evidence="4">The sequence shown here is derived from an EMBL/GenBank/DDBJ whole genome shotgun (WGS) entry which is preliminary data.</text>
</comment>
<feature type="domain" description="CAAX prenyl protease 2/Lysostaphin resistance protein A-like" evidence="3">
    <location>
        <begin position="102"/>
        <end position="198"/>
    </location>
</feature>
<dbReference type="GO" id="GO:0080120">
    <property type="term" value="P:CAAX-box protein maturation"/>
    <property type="evidence" value="ECO:0007669"/>
    <property type="project" value="UniProtKB-ARBA"/>
</dbReference>
<sequence length="202" mass="22217">MEDVKNFKIEGWRLGVGAVALAGGFWLLSTFPWAWWALFIGGLIAWAVVFQGHARAAFSMPKKLWVIPIGIVVYLLFGLVVGNLAVKFGLNWSANPAAGHLGLLIFKIPFMLMGEELLGIGILEAARNKGASLTTSTLLSALIFGLMHVFVYWDGSWFSTLLHVLLLQGVARLIFNYVYLLMGKSIWGSWLTHVGVDLLALL</sequence>
<dbReference type="EMBL" id="JARQBJ010000003">
    <property type="protein sequence ID" value="MDT2810230.1"/>
    <property type="molecule type" value="Genomic_DNA"/>
</dbReference>
<dbReference type="Proteomes" id="UP001256711">
    <property type="component" value="Unassembled WGS sequence"/>
</dbReference>
<feature type="transmembrane region" description="Helical" evidence="2">
    <location>
        <begin position="98"/>
        <end position="118"/>
    </location>
</feature>
<evidence type="ECO:0000313" key="4">
    <source>
        <dbReference type="EMBL" id="MDT2810230.1"/>
    </source>
</evidence>
<keyword evidence="2" id="KW-1133">Transmembrane helix</keyword>
<comment type="similarity">
    <text evidence="1">Belongs to the UPF0177 family.</text>
</comment>
<protein>
    <submittedName>
        <fullName evidence="4">CPBP family glutamic-type intramembrane protease</fullName>
        <ecNumber evidence="4">3.4.-.-</ecNumber>
    </submittedName>
</protein>
<gene>
    <name evidence="4" type="ORF">P7H43_07020</name>
</gene>